<dbReference type="HOGENOM" id="CLU_103725_1_0_3"/>
<dbReference type="AlphaFoldDB" id="D3EQ06"/>
<reference evidence="1 2" key="1">
    <citation type="journal article" date="2010" name="Nature">
        <title>Metabolic streamlining in an open-ocean nitrogen-fixing cyanobacterium.</title>
        <authorList>
            <person name="Tripp H.J."/>
            <person name="Bench S.R."/>
            <person name="Turk K.A."/>
            <person name="Foster R.A."/>
            <person name="Desany B.A."/>
            <person name="Niazi F."/>
            <person name="Affourtit J.P."/>
            <person name="Zehr J.P."/>
        </authorList>
    </citation>
    <scope>NUCLEOTIDE SEQUENCE [LARGE SCALE GENOMIC DNA]</scope>
    <source>
        <strain evidence="2">ALOHA</strain>
    </source>
</reference>
<sequence>MKILNIRKVIVIIFLLIAGTSIGYAILNHLTFFQSSTISIQKLLTQKPIDSSLTHQVVYLEGSVVDHALFLDSSSYQLQDETGKIWVLKTFGEIPNIGEIIKIKGEIIYQPILIGNQDIGEFYIVELQRLDLQKLSKK</sequence>
<dbReference type="Proteomes" id="UP000001405">
    <property type="component" value="Chromosome"/>
</dbReference>
<dbReference type="KEGG" id="cyu:UCYN_08720"/>
<evidence type="ECO:0000313" key="2">
    <source>
        <dbReference type="Proteomes" id="UP000001405"/>
    </source>
</evidence>
<keyword evidence="2" id="KW-1185">Reference proteome</keyword>
<evidence type="ECO:0000313" key="1">
    <source>
        <dbReference type="EMBL" id="ADB95556.1"/>
    </source>
</evidence>
<accession>D3EQ06</accession>
<gene>
    <name evidence="1" type="ordered locus">UCYN_08720</name>
</gene>
<organism evidence="2">
    <name type="scientific">Atelocyanobacterium thalassa (isolate ALOHA)</name>
    <dbReference type="NCBI Taxonomy" id="1453429"/>
    <lineage>
        <taxon>Bacteria</taxon>
        <taxon>Bacillati</taxon>
        <taxon>Cyanobacteriota</taxon>
        <taxon>Cyanophyceae</taxon>
        <taxon>Oscillatoriophycideae</taxon>
        <taxon>Chroococcales</taxon>
        <taxon>Aphanothecaceae</taxon>
        <taxon>Candidatus Atelocyanobacterium</taxon>
        <taxon>Candidatus Atelocyanobacterium thalassae</taxon>
    </lineage>
</organism>
<proteinExistence type="predicted"/>
<dbReference type="EMBL" id="CP001842">
    <property type="protein sequence ID" value="ADB95556.1"/>
    <property type="molecule type" value="Genomic_DNA"/>
</dbReference>
<dbReference type="RefSeq" id="WP_012954243.1">
    <property type="nucleotide sequence ID" value="NC_013771.1"/>
</dbReference>
<protein>
    <recommendedName>
        <fullName evidence="3">OB-fold nucleic acid binding protein</fullName>
    </recommendedName>
</protein>
<dbReference type="OrthoDB" id="495371at2"/>
<name>D3EQ06_ATETH</name>
<dbReference type="STRING" id="1453429.UCYN_08720"/>
<evidence type="ECO:0008006" key="3">
    <source>
        <dbReference type="Google" id="ProtNLM"/>
    </source>
</evidence>